<keyword evidence="2" id="KW-1185">Reference proteome</keyword>
<dbReference type="GeneID" id="40318990"/>
<organism evidence="1 2">
    <name type="scientific">Trypanosoma conorhini</name>
    <dbReference type="NCBI Taxonomy" id="83891"/>
    <lineage>
        <taxon>Eukaryota</taxon>
        <taxon>Discoba</taxon>
        <taxon>Euglenozoa</taxon>
        <taxon>Kinetoplastea</taxon>
        <taxon>Metakinetoplastina</taxon>
        <taxon>Trypanosomatida</taxon>
        <taxon>Trypanosomatidae</taxon>
        <taxon>Trypanosoma</taxon>
    </lineage>
</organism>
<evidence type="ECO:0000313" key="1">
    <source>
        <dbReference type="EMBL" id="RNF15810.1"/>
    </source>
</evidence>
<dbReference type="RefSeq" id="XP_029227605.1">
    <property type="nucleotide sequence ID" value="XM_029372278.1"/>
</dbReference>
<dbReference type="Proteomes" id="UP000284403">
    <property type="component" value="Unassembled WGS sequence"/>
</dbReference>
<dbReference type="EMBL" id="MKKU01000314">
    <property type="protein sequence ID" value="RNF15810.1"/>
    <property type="molecule type" value="Genomic_DNA"/>
</dbReference>
<evidence type="ECO:0000313" key="2">
    <source>
        <dbReference type="Proteomes" id="UP000284403"/>
    </source>
</evidence>
<accession>A0A3R7L3Y2</accession>
<comment type="caution">
    <text evidence="1">The sequence shown here is derived from an EMBL/GenBank/DDBJ whole genome shotgun (WGS) entry which is preliminary data.</text>
</comment>
<dbReference type="OrthoDB" id="269325at2759"/>
<reference evidence="1 2" key="1">
    <citation type="journal article" date="2018" name="BMC Genomics">
        <title>Genomic comparison of Trypanosoma conorhini and Trypanosoma rangeli to Trypanosoma cruzi strains of high and low virulence.</title>
        <authorList>
            <person name="Bradwell K.R."/>
            <person name="Koparde V.N."/>
            <person name="Matveyev A.V."/>
            <person name="Serrano M.G."/>
            <person name="Alves J.M."/>
            <person name="Parikh H."/>
            <person name="Huang B."/>
            <person name="Lee V."/>
            <person name="Espinosa-Alvarez O."/>
            <person name="Ortiz P.A."/>
            <person name="Costa-Martins A.G."/>
            <person name="Teixeira M.M."/>
            <person name="Buck G.A."/>
        </authorList>
    </citation>
    <scope>NUCLEOTIDE SEQUENCE [LARGE SCALE GENOMIC DNA]</scope>
    <source>
        <strain evidence="1 2">025E</strain>
    </source>
</reference>
<proteinExistence type="predicted"/>
<dbReference type="AlphaFoldDB" id="A0A3R7L3Y2"/>
<name>A0A3R7L3Y2_9TRYP</name>
<protein>
    <submittedName>
        <fullName evidence="1">Uncharacterized protein</fullName>
    </submittedName>
</protein>
<sequence length="107" mass="12563">MPRRRQRHGYDLQRSFDSLRNYYGLPLFQRHSRHVVYSLGLTPHSRRNSLSEYHIIGSSREQAVVEVMQTYNPTAPTRQVCDRFLEVAALLSLYYDAVDLLHQMPKG</sequence>
<gene>
    <name evidence="1" type="ORF">Tco025E_05379</name>
</gene>